<dbReference type="AlphaFoldDB" id="A0AAE0J333"/>
<dbReference type="Gene3D" id="3.30.310.70">
    <property type="entry name" value="TT1751-like domain"/>
    <property type="match status" value="1"/>
</dbReference>
<comment type="caution">
    <text evidence="2">The sequence shown here is derived from an EMBL/GenBank/DDBJ whole genome shotgun (WGS) entry which is preliminary data.</text>
</comment>
<dbReference type="Pfam" id="PF03625">
    <property type="entry name" value="DUF302"/>
    <property type="match status" value="1"/>
</dbReference>
<name>A0AAE0J333_9PEZI</name>
<reference evidence="2" key="2">
    <citation type="submission" date="2023-06" db="EMBL/GenBank/DDBJ databases">
        <authorList>
            <consortium name="Lawrence Berkeley National Laboratory"/>
            <person name="Haridas S."/>
            <person name="Hensen N."/>
            <person name="Bonometti L."/>
            <person name="Westerberg I."/>
            <person name="Brannstrom I.O."/>
            <person name="Guillou S."/>
            <person name="Cros-Aarteil S."/>
            <person name="Calhoun S."/>
            <person name="Kuo A."/>
            <person name="Mondo S."/>
            <person name="Pangilinan J."/>
            <person name="Riley R."/>
            <person name="Labutti K."/>
            <person name="Andreopoulos B."/>
            <person name="Lipzen A."/>
            <person name="Chen C."/>
            <person name="Yanf M."/>
            <person name="Daum C."/>
            <person name="Ng V."/>
            <person name="Clum A."/>
            <person name="Steindorff A."/>
            <person name="Ohm R."/>
            <person name="Martin F."/>
            <person name="Silar P."/>
            <person name="Natvig D."/>
            <person name="Lalanne C."/>
            <person name="Gautier V."/>
            <person name="Ament-Velasquez S.L."/>
            <person name="Kruys A."/>
            <person name="Hutchinson M.I."/>
            <person name="Powell A.J."/>
            <person name="Barry K."/>
            <person name="Miller A.N."/>
            <person name="Grigoriev I.V."/>
            <person name="Debuchy R."/>
            <person name="Gladieux P."/>
            <person name="Thoren M.H."/>
            <person name="Johannesson H."/>
        </authorList>
    </citation>
    <scope>NUCLEOTIDE SEQUENCE</scope>
    <source>
        <strain evidence="2">SMH4131-1</strain>
    </source>
</reference>
<evidence type="ECO:0000313" key="3">
    <source>
        <dbReference type="Proteomes" id="UP001286456"/>
    </source>
</evidence>
<sequence>MATRQEETYPITRVTLTIPKPYDTVLSRLQSSIKTFPAEGLSILNHASTLSSFEAAVDSMLGPHEFMQFGAIDHGRWTGLYGVHAGRRSVRLIFGNPEIAITMIRHDYQSGLWVPVEALLVEREDGRGTDVVYVKPSTYIMRDKGNVLLREAAEALDGKLERLWDFVSEEEEVE</sequence>
<dbReference type="SUPFAM" id="SSF103247">
    <property type="entry name" value="TT1751-like"/>
    <property type="match status" value="1"/>
</dbReference>
<keyword evidence="3" id="KW-1185">Reference proteome</keyword>
<accession>A0AAE0J333</accession>
<reference evidence="2" key="1">
    <citation type="journal article" date="2023" name="Mol. Phylogenet. Evol.">
        <title>Genome-scale phylogeny and comparative genomics of the fungal order Sordariales.</title>
        <authorList>
            <person name="Hensen N."/>
            <person name="Bonometti L."/>
            <person name="Westerberg I."/>
            <person name="Brannstrom I.O."/>
            <person name="Guillou S."/>
            <person name="Cros-Aarteil S."/>
            <person name="Calhoun S."/>
            <person name="Haridas S."/>
            <person name="Kuo A."/>
            <person name="Mondo S."/>
            <person name="Pangilinan J."/>
            <person name="Riley R."/>
            <person name="LaButti K."/>
            <person name="Andreopoulos B."/>
            <person name="Lipzen A."/>
            <person name="Chen C."/>
            <person name="Yan M."/>
            <person name="Daum C."/>
            <person name="Ng V."/>
            <person name="Clum A."/>
            <person name="Steindorff A."/>
            <person name="Ohm R.A."/>
            <person name="Martin F."/>
            <person name="Silar P."/>
            <person name="Natvig D.O."/>
            <person name="Lalanne C."/>
            <person name="Gautier V."/>
            <person name="Ament-Velasquez S.L."/>
            <person name="Kruys A."/>
            <person name="Hutchinson M.I."/>
            <person name="Powell A.J."/>
            <person name="Barry K."/>
            <person name="Miller A.N."/>
            <person name="Grigoriev I.V."/>
            <person name="Debuchy R."/>
            <person name="Gladieux P."/>
            <person name="Hiltunen Thoren M."/>
            <person name="Johannesson H."/>
        </authorList>
    </citation>
    <scope>NUCLEOTIDE SEQUENCE</scope>
    <source>
        <strain evidence="2">SMH4131-1</strain>
    </source>
</reference>
<dbReference type="EMBL" id="JAUEPO010000001">
    <property type="protein sequence ID" value="KAK3335622.1"/>
    <property type="molecule type" value="Genomic_DNA"/>
</dbReference>
<dbReference type="CDD" id="cd14797">
    <property type="entry name" value="DUF302"/>
    <property type="match status" value="1"/>
</dbReference>
<dbReference type="InterPro" id="IPR005180">
    <property type="entry name" value="DUF302"/>
</dbReference>
<proteinExistence type="predicted"/>
<gene>
    <name evidence="2" type="ORF">B0T19DRAFT_470844</name>
</gene>
<evidence type="ECO:0000259" key="1">
    <source>
        <dbReference type="Pfam" id="PF03625"/>
    </source>
</evidence>
<feature type="domain" description="DUF302" evidence="1">
    <location>
        <begin position="86"/>
        <end position="136"/>
    </location>
</feature>
<evidence type="ECO:0000313" key="2">
    <source>
        <dbReference type="EMBL" id="KAK3335622.1"/>
    </source>
</evidence>
<dbReference type="InterPro" id="IPR035923">
    <property type="entry name" value="TT1751-like_sf"/>
</dbReference>
<organism evidence="2 3">
    <name type="scientific">Cercophora scortea</name>
    <dbReference type="NCBI Taxonomy" id="314031"/>
    <lineage>
        <taxon>Eukaryota</taxon>
        <taxon>Fungi</taxon>
        <taxon>Dikarya</taxon>
        <taxon>Ascomycota</taxon>
        <taxon>Pezizomycotina</taxon>
        <taxon>Sordariomycetes</taxon>
        <taxon>Sordariomycetidae</taxon>
        <taxon>Sordariales</taxon>
        <taxon>Lasiosphaeriaceae</taxon>
        <taxon>Cercophora</taxon>
    </lineage>
</organism>
<dbReference type="Proteomes" id="UP001286456">
    <property type="component" value="Unassembled WGS sequence"/>
</dbReference>
<protein>
    <recommendedName>
        <fullName evidence="1">DUF302 domain-containing protein</fullName>
    </recommendedName>
</protein>